<dbReference type="Pfam" id="PF01926">
    <property type="entry name" value="MMR_HSR1"/>
    <property type="match status" value="2"/>
</dbReference>
<dbReference type="Proteomes" id="UP000827284">
    <property type="component" value="Unassembled WGS sequence"/>
</dbReference>
<proteinExistence type="predicted"/>
<dbReference type="OrthoDB" id="8954335at2759"/>
<dbReference type="InterPro" id="IPR006073">
    <property type="entry name" value="GTP-bd"/>
</dbReference>
<evidence type="ECO:0000256" key="1">
    <source>
        <dbReference type="SAM" id="MobiDB-lite"/>
    </source>
</evidence>
<protein>
    <recommendedName>
        <fullName evidence="2">G domain-containing protein</fullName>
    </recommendedName>
</protein>
<feature type="domain" description="G" evidence="2">
    <location>
        <begin position="303"/>
        <end position="407"/>
    </location>
</feature>
<dbReference type="GO" id="GO:0005525">
    <property type="term" value="F:GTP binding"/>
    <property type="evidence" value="ECO:0007669"/>
    <property type="project" value="InterPro"/>
</dbReference>
<reference evidence="3" key="1">
    <citation type="submission" date="2021-11" db="EMBL/GenBank/DDBJ databases">
        <authorList>
            <person name="Herlambang A."/>
            <person name="Guo Y."/>
            <person name="Takashima Y."/>
            <person name="Nishizawa T."/>
        </authorList>
    </citation>
    <scope>NUCLEOTIDE SEQUENCE</scope>
    <source>
        <strain evidence="3">E1425</strain>
    </source>
</reference>
<gene>
    <name evidence="3" type="ORF">EMPS_09414</name>
</gene>
<dbReference type="AlphaFoldDB" id="A0A9P3HI05"/>
<comment type="caution">
    <text evidence="3">The sequence shown here is derived from an EMBL/GenBank/DDBJ whole genome shotgun (WGS) entry which is preliminary data.</text>
</comment>
<dbReference type="InterPro" id="IPR027417">
    <property type="entry name" value="P-loop_NTPase"/>
</dbReference>
<feature type="region of interest" description="Disordered" evidence="1">
    <location>
        <begin position="224"/>
        <end position="264"/>
    </location>
</feature>
<dbReference type="Gene3D" id="3.40.50.300">
    <property type="entry name" value="P-loop containing nucleotide triphosphate hydrolases"/>
    <property type="match status" value="2"/>
</dbReference>
<evidence type="ECO:0000259" key="2">
    <source>
        <dbReference type="Pfam" id="PF01926"/>
    </source>
</evidence>
<dbReference type="CDD" id="cd00882">
    <property type="entry name" value="Ras_like_GTPase"/>
    <property type="match status" value="2"/>
</dbReference>
<dbReference type="EMBL" id="BQFW01000013">
    <property type="protein sequence ID" value="GJJ77055.1"/>
    <property type="molecule type" value="Genomic_DNA"/>
</dbReference>
<name>A0A9P3HI05_9FUNG</name>
<organism evidence="3 4">
    <name type="scientific">Entomortierella parvispora</name>
    <dbReference type="NCBI Taxonomy" id="205924"/>
    <lineage>
        <taxon>Eukaryota</taxon>
        <taxon>Fungi</taxon>
        <taxon>Fungi incertae sedis</taxon>
        <taxon>Mucoromycota</taxon>
        <taxon>Mortierellomycotina</taxon>
        <taxon>Mortierellomycetes</taxon>
        <taxon>Mortierellales</taxon>
        <taxon>Mortierellaceae</taxon>
        <taxon>Entomortierella</taxon>
    </lineage>
</organism>
<dbReference type="SUPFAM" id="SSF52540">
    <property type="entry name" value="P-loop containing nucleoside triphosphate hydrolases"/>
    <property type="match status" value="2"/>
</dbReference>
<accession>A0A9P3HI05</accession>
<evidence type="ECO:0000313" key="4">
    <source>
        <dbReference type="Proteomes" id="UP000827284"/>
    </source>
</evidence>
<feature type="compositionally biased region" description="Polar residues" evidence="1">
    <location>
        <begin position="254"/>
        <end position="264"/>
    </location>
</feature>
<reference evidence="3" key="2">
    <citation type="journal article" date="2022" name="Microbiol. Resour. Announc.">
        <title>Whole-Genome Sequence of Entomortierella parvispora E1425, a Mucoromycotan Fungus Associated with Burkholderiaceae-Related Endosymbiotic Bacteria.</title>
        <authorList>
            <person name="Herlambang A."/>
            <person name="Guo Y."/>
            <person name="Takashima Y."/>
            <person name="Narisawa K."/>
            <person name="Ohta H."/>
            <person name="Nishizawa T."/>
        </authorList>
    </citation>
    <scope>NUCLEOTIDE SEQUENCE</scope>
    <source>
        <strain evidence="3">E1425</strain>
    </source>
</reference>
<feature type="domain" description="G" evidence="2">
    <location>
        <begin position="11"/>
        <end position="105"/>
    </location>
</feature>
<evidence type="ECO:0000313" key="3">
    <source>
        <dbReference type="EMBL" id="GJJ77055.1"/>
    </source>
</evidence>
<sequence length="516" mass="57975">MVLEDPILTSVVFVGDPGVGKSTLHNALGGKFNHGFSAVYGMAVGEPQEVPCHDRRLLLVDMPGIRDHKAPGDRMLGGSAIDRHLEKLHETLNNGQHYVVFLVIKPRLDGAIEISDLALMKYFLDSIEHGPRIGVILTQIKPAILAAANDKLRMALQRIDPDLNLVAHNHLALCRHVGMFNKEDCERVQRFVLSFEPKQVRVRRMASNELERVTRKLSILPKGTVHAQLDQEASGRDNGATRRSPHFPSPMEKSPQSHGSTKTVQRPFSFRFGDIFHRTKSSSDPTAGHIPSHPQLVDDTSPRIILIGNTGRGKSTILNALGGRFVTGYSDDRETASSTANVLLDGKQFQLVDIPGARVSEEEGYSRYFLSLYSELNNRSHLYLIFVVITTRNGRVDVFDLAMASLLHDFMETGPSVGFIFNMVGKEQMDVIQHQKYYHAVLKRFSSEERSMLESKRHLVLMDHEDEFSKDERKSVQQHVLSFTPSTVRVADRDKSLVKLEANHIQNLLHQYARCL</sequence>
<keyword evidence="4" id="KW-1185">Reference proteome</keyword>